<evidence type="ECO:0000256" key="5">
    <source>
        <dbReference type="ARBA" id="ARBA00022777"/>
    </source>
</evidence>
<proteinExistence type="predicted"/>
<name>A0A5M3W2Y3_9ACTN</name>
<comment type="caution">
    <text evidence="9">The sequence shown here is derived from an EMBL/GenBank/DDBJ whole genome shotgun (WGS) entry which is preliminary data.</text>
</comment>
<dbReference type="OrthoDB" id="3778994at2"/>
<evidence type="ECO:0000256" key="3">
    <source>
        <dbReference type="ARBA" id="ARBA00022679"/>
    </source>
</evidence>
<dbReference type="GO" id="GO:0004674">
    <property type="term" value="F:protein serine/threonine kinase activity"/>
    <property type="evidence" value="ECO:0007669"/>
    <property type="project" value="UniProtKB-KW"/>
</dbReference>
<dbReference type="GO" id="GO:0005524">
    <property type="term" value="F:ATP binding"/>
    <property type="evidence" value="ECO:0007669"/>
    <property type="project" value="UniProtKB-KW"/>
</dbReference>
<dbReference type="SUPFAM" id="SSF56112">
    <property type="entry name" value="Protein kinase-like (PK-like)"/>
    <property type="match status" value="1"/>
</dbReference>
<dbReference type="Proteomes" id="UP000334990">
    <property type="component" value="Unassembled WGS sequence"/>
</dbReference>
<keyword evidence="4" id="KW-0547">Nucleotide-binding</keyword>
<dbReference type="InterPro" id="IPR011009">
    <property type="entry name" value="Kinase-like_dom_sf"/>
</dbReference>
<accession>A0A5M3W2Y3</accession>
<dbReference type="AlphaFoldDB" id="A0A5M3W2Y3"/>
<keyword evidence="2" id="KW-0723">Serine/threonine-protein kinase</keyword>
<evidence type="ECO:0000313" key="9">
    <source>
        <dbReference type="EMBL" id="GES02639.1"/>
    </source>
</evidence>
<dbReference type="PANTHER" id="PTHR43289">
    <property type="entry name" value="MITOGEN-ACTIVATED PROTEIN KINASE KINASE KINASE 20-RELATED"/>
    <property type="match status" value="1"/>
</dbReference>
<evidence type="ECO:0000256" key="7">
    <source>
        <dbReference type="SAM" id="MobiDB-lite"/>
    </source>
</evidence>
<dbReference type="EC" id="2.7.11.1" evidence="1"/>
<keyword evidence="6" id="KW-0067">ATP-binding</keyword>
<evidence type="ECO:0000259" key="8">
    <source>
        <dbReference type="PROSITE" id="PS50011"/>
    </source>
</evidence>
<dbReference type="EMBL" id="BLAD01000060">
    <property type="protein sequence ID" value="GES02639.1"/>
    <property type="molecule type" value="Genomic_DNA"/>
</dbReference>
<evidence type="ECO:0000256" key="2">
    <source>
        <dbReference type="ARBA" id="ARBA00022527"/>
    </source>
</evidence>
<dbReference type="RefSeq" id="WP_155338848.1">
    <property type="nucleotide sequence ID" value="NZ_BAAABN010000019.1"/>
</dbReference>
<evidence type="ECO:0000313" key="10">
    <source>
        <dbReference type="Proteomes" id="UP000334990"/>
    </source>
</evidence>
<dbReference type="PANTHER" id="PTHR43289:SF6">
    <property type="entry name" value="SERINE_THREONINE-PROTEIN KINASE NEKL-3"/>
    <property type="match status" value="1"/>
</dbReference>
<protein>
    <recommendedName>
        <fullName evidence="1">non-specific serine/threonine protein kinase</fullName>
        <ecNumber evidence="1">2.7.11.1</ecNumber>
    </recommendedName>
</protein>
<dbReference type="PROSITE" id="PS50011">
    <property type="entry name" value="PROTEIN_KINASE_DOM"/>
    <property type="match status" value="1"/>
</dbReference>
<keyword evidence="10" id="KW-1185">Reference proteome</keyword>
<dbReference type="Gene3D" id="1.10.510.10">
    <property type="entry name" value="Transferase(Phosphotransferase) domain 1"/>
    <property type="match status" value="1"/>
</dbReference>
<feature type="region of interest" description="Disordered" evidence="7">
    <location>
        <begin position="247"/>
        <end position="354"/>
    </location>
</feature>
<evidence type="ECO:0000256" key="4">
    <source>
        <dbReference type="ARBA" id="ARBA00022741"/>
    </source>
</evidence>
<sequence>MAGPDGAWHENVETVEEEGGAASVGDGVKLRLLIREEGATGFAAALLVLKGSLVALAAAHRDGRPQGELAPEGVVVTPAGGIRLDEVPVEAPAYQAPELWRGAPASPASDMYAATAVFFECVTGDAPFHASGVARLGWLHRTAPPPVEQVPEELRRLVERGLAKAPQHRPASAAQFAAEVETVAVAALGPDWERLGRVALAALAAAYPDAVPEPVPPPVARPSRVRIATLVALTAAAVVVVALSAGDRPSRQSNQAASPPPPTRVTLLPTPSFAVVEPVRNSRPLPDREPAVAAEESGSPRTATPTGSSSPSPTATASKGTAGRATIPTTAAPAETVEPVTVPEKDAATPPPPLVPTRDPVLDVEASVGAPLLGGNGLQVGVSLGVQTGLLGLSL</sequence>
<keyword evidence="5" id="KW-0418">Kinase</keyword>
<feature type="domain" description="Protein kinase" evidence="8">
    <location>
        <begin position="1"/>
        <end position="183"/>
    </location>
</feature>
<reference evidence="9 10" key="1">
    <citation type="submission" date="2019-10" db="EMBL/GenBank/DDBJ databases">
        <title>Whole genome shotgun sequence of Acrocarpospora corrugata NBRC 13972.</title>
        <authorList>
            <person name="Ichikawa N."/>
            <person name="Kimura A."/>
            <person name="Kitahashi Y."/>
            <person name="Komaki H."/>
            <person name="Oguchi A."/>
        </authorList>
    </citation>
    <scope>NUCLEOTIDE SEQUENCE [LARGE SCALE GENOMIC DNA]</scope>
    <source>
        <strain evidence="9 10">NBRC 13972</strain>
    </source>
</reference>
<evidence type="ECO:0000256" key="1">
    <source>
        <dbReference type="ARBA" id="ARBA00012513"/>
    </source>
</evidence>
<gene>
    <name evidence="9" type="ORF">Acor_47050</name>
</gene>
<dbReference type="InterPro" id="IPR000719">
    <property type="entry name" value="Prot_kinase_dom"/>
</dbReference>
<keyword evidence="3" id="KW-0808">Transferase</keyword>
<feature type="compositionally biased region" description="Low complexity" evidence="7">
    <location>
        <begin position="297"/>
        <end position="342"/>
    </location>
</feature>
<organism evidence="9 10">
    <name type="scientific">Acrocarpospora corrugata</name>
    <dbReference type="NCBI Taxonomy" id="35763"/>
    <lineage>
        <taxon>Bacteria</taxon>
        <taxon>Bacillati</taxon>
        <taxon>Actinomycetota</taxon>
        <taxon>Actinomycetes</taxon>
        <taxon>Streptosporangiales</taxon>
        <taxon>Streptosporangiaceae</taxon>
        <taxon>Acrocarpospora</taxon>
    </lineage>
</organism>
<evidence type="ECO:0000256" key="6">
    <source>
        <dbReference type="ARBA" id="ARBA00022840"/>
    </source>
</evidence>